<dbReference type="GO" id="GO:0005198">
    <property type="term" value="F:structural molecule activity"/>
    <property type="evidence" value="ECO:0007669"/>
    <property type="project" value="InterPro"/>
</dbReference>
<dbReference type="Gene3D" id="2.70.9.10">
    <property type="entry name" value="Adenovirus Type 2 Hexon, domain 4"/>
    <property type="match status" value="1"/>
</dbReference>
<evidence type="ECO:0000259" key="1">
    <source>
        <dbReference type="Pfam" id="PF04451"/>
    </source>
</evidence>
<name>A0A481Z5B3_9VIRU</name>
<gene>
    <name evidence="2" type="ORF">LCPAC201_00670</name>
</gene>
<sequence>MTDPVDSVKTSVITYENFTEFQHRLHSPTSDDEIIPSKFFCEIRKTSRSTHVPCPLTRTSESNLDVYTATSKFDYLMYTYLATTLPAIRIKENRRDKVEICWTRNPFHNIIRHGSLRFDGDSGPEIPGGWLDIHCQFFMKSGARFPQHYDYMIGNVSCLVKWSSYLPKFPISSPQPWYYSESISQAIPLFLCSMGGVSHVYDFRLELKDLIRMRAKLKDGSWHDIQYNQSHIIADTFTVPTPIMIGRYSKISPPEIEWHKEISHEVVATTVMHFGTNNPNTAGDDVPIKIHTNTPVRALFFVAECQLARELNNRSNYTTNPYDSSRGFNPIRRVTHRYNSKPALIQKGYQADRIEPWYHALSAPGEMGYNMYSHSYNSGSLNADIGLTYTQKLGAELYFYIDSSNPFDNDYVSNCDSDLEIIDDILEKAVNRSSEKIVGKDKHYYIHAYTLTCNIINFTNDRKKKVEIDNGTSDLLNEGNGSG</sequence>
<dbReference type="Pfam" id="PF04451">
    <property type="entry name" value="Capsid_NCLDV"/>
    <property type="match status" value="1"/>
</dbReference>
<dbReference type="SUPFAM" id="SSF49749">
    <property type="entry name" value="Group II dsDNA viruses VP"/>
    <property type="match status" value="2"/>
</dbReference>
<dbReference type="InterPro" id="IPR016112">
    <property type="entry name" value="VP_dsDNA_II"/>
</dbReference>
<dbReference type="EMBL" id="MK500498">
    <property type="protein sequence ID" value="QBK90766.1"/>
    <property type="molecule type" value="Genomic_DNA"/>
</dbReference>
<dbReference type="InterPro" id="IPR007542">
    <property type="entry name" value="MCP_C"/>
</dbReference>
<proteinExistence type="predicted"/>
<accession>A0A481Z5B3</accession>
<organism evidence="2">
    <name type="scientific">Pithovirus LCPAC201</name>
    <dbReference type="NCBI Taxonomy" id="2506591"/>
    <lineage>
        <taxon>Viruses</taxon>
        <taxon>Pithoviruses</taxon>
    </lineage>
</organism>
<protein>
    <submittedName>
        <fullName evidence="2">Major capsid protein</fullName>
    </submittedName>
</protein>
<reference evidence="2" key="1">
    <citation type="journal article" date="2019" name="MBio">
        <title>Virus Genomes from Deep Sea Sediments Expand the Ocean Megavirome and Support Independent Origins of Viral Gigantism.</title>
        <authorList>
            <person name="Backstrom D."/>
            <person name="Yutin N."/>
            <person name="Jorgensen S.L."/>
            <person name="Dharamshi J."/>
            <person name="Homa F."/>
            <person name="Zaremba-Niedwiedzka K."/>
            <person name="Spang A."/>
            <person name="Wolf Y.I."/>
            <person name="Koonin E.V."/>
            <person name="Ettema T.J."/>
        </authorList>
    </citation>
    <scope>NUCLEOTIDE SEQUENCE</scope>
</reference>
<feature type="domain" description="Major capsid protein C-terminal" evidence="1">
    <location>
        <begin position="255"/>
        <end position="381"/>
    </location>
</feature>
<evidence type="ECO:0000313" key="2">
    <source>
        <dbReference type="EMBL" id="QBK90766.1"/>
    </source>
</evidence>